<feature type="compositionally biased region" description="Low complexity" evidence="1">
    <location>
        <begin position="121"/>
        <end position="134"/>
    </location>
</feature>
<feature type="compositionally biased region" description="Polar residues" evidence="1">
    <location>
        <begin position="99"/>
        <end position="117"/>
    </location>
</feature>
<gene>
    <name evidence="2" type="ORF">CLAFUR5_03402</name>
</gene>
<dbReference type="Proteomes" id="UP000756132">
    <property type="component" value="Chromosome 2"/>
</dbReference>
<dbReference type="AlphaFoldDB" id="A0A9Q8L972"/>
<dbReference type="RefSeq" id="XP_047757471.1">
    <property type="nucleotide sequence ID" value="XM_047902550.1"/>
</dbReference>
<dbReference type="EMBL" id="CP090164">
    <property type="protein sequence ID" value="UJO13105.1"/>
    <property type="molecule type" value="Genomic_DNA"/>
</dbReference>
<keyword evidence="3" id="KW-1185">Reference proteome</keyword>
<name>A0A9Q8L972_PASFU</name>
<evidence type="ECO:0000313" key="2">
    <source>
        <dbReference type="EMBL" id="UJO13105.1"/>
    </source>
</evidence>
<feature type="compositionally biased region" description="Low complexity" evidence="1">
    <location>
        <begin position="171"/>
        <end position="181"/>
    </location>
</feature>
<reference evidence="2" key="2">
    <citation type="journal article" date="2022" name="Microb. Genom.">
        <title>A chromosome-scale genome assembly of the tomato pathogen Cladosporium fulvum reveals a compartmentalized genome architecture and the presence of a dispensable chromosome.</title>
        <authorList>
            <person name="Zaccaron A.Z."/>
            <person name="Chen L.H."/>
            <person name="Samaras A."/>
            <person name="Stergiopoulos I."/>
        </authorList>
    </citation>
    <scope>NUCLEOTIDE SEQUENCE</scope>
    <source>
        <strain evidence="2">Race5_Kim</strain>
    </source>
</reference>
<reference evidence="2" key="1">
    <citation type="submission" date="2021-12" db="EMBL/GenBank/DDBJ databases">
        <authorList>
            <person name="Zaccaron A."/>
            <person name="Stergiopoulos I."/>
        </authorList>
    </citation>
    <scope>NUCLEOTIDE SEQUENCE</scope>
    <source>
        <strain evidence="2">Race5_Kim</strain>
    </source>
</reference>
<dbReference type="KEGG" id="ffu:CLAFUR5_03402"/>
<proteinExistence type="predicted"/>
<feature type="region of interest" description="Disordered" evidence="1">
    <location>
        <begin position="226"/>
        <end position="267"/>
    </location>
</feature>
<evidence type="ECO:0000313" key="3">
    <source>
        <dbReference type="Proteomes" id="UP000756132"/>
    </source>
</evidence>
<feature type="compositionally biased region" description="Basic and acidic residues" evidence="1">
    <location>
        <begin position="1"/>
        <end position="25"/>
    </location>
</feature>
<feature type="compositionally biased region" description="Basic and acidic residues" evidence="1">
    <location>
        <begin position="200"/>
        <end position="209"/>
    </location>
</feature>
<dbReference type="GeneID" id="71983280"/>
<feature type="compositionally biased region" description="Polar residues" evidence="1">
    <location>
        <begin position="190"/>
        <end position="199"/>
    </location>
</feature>
<organism evidence="2 3">
    <name type="scientific">Passalora fulva</name>
    <name type="common">Tomato leaf mold</name>
    <name type="synonym">Cladosporium fulvum</name>
    <dbReference type="NCBI Taxonomy" id="5499"/>
    <lineage>
        <taxon>Eukaryota</taxon>
        <taxon>Fungi</taxon>
        <taxon>Dikarya</taxon>
        <taxon>Ascomycota</taxon>
        <taxon>Pezizomycotina</taxon>
        <taxon>Dothideomycetes</taxon>
        <taxon>Dothideomycetidae</taxon>
        <taxon>Mycosphaerellales</taxon>
        <taxon>Mycosphaerellaceae</taxon>
        <taxon>Fulvia</taxon>
    </lineage>
</organism>
<feature type="region of interest" description="Disordered" evidence="1">
    <location>
        <begin position="1"/>
        <end position="28"/>
    </location>
</feature>
<feature type="region of interest" description="Disordered" evidence="1">
    <location>
        <begin position="99"/>
        <end position="209"/>
    </location>
</feature>
<feature type="compositionally biased region" description="Low complexity" evidence="1">
    <location>
        <begin position="237"/>
        <end position="256"/>
    </location>
</feature>
<protein>
    <submittedName>
        <fullName evidence="2">Uncharacterized protein</fullName>
    </submittedName>
</protein>
<evidence type="ECO:0000256" key="1">
    <source>
        <dbReference type="SAM" id="MobiDB-lite"/>
    </source>
</evidence>
<accession>A0A9Q8L972</accession>
<sequence>MAETREPWMADADKPLEGRTPREIAENDADTSYFRNLYTQYGNEKWPTTDGKDEFKAFLRRKDKFRNINDTSAFTPSSQNSTLPKLKANAIRYLHRYSTEGQPQAQNPITAPTQTPASKLPVATTPVVDTATTPQDQPIDSKTSKRSAAHHISEAETPGKFRKLTKTSGLATNASTSASSALDPKKRLVTESSRVPQDSLSKEDESGTHELHQLNKNLLAEPNYAKPQSHYTDKPTVPAAGAPSVVASQQSQQQGQLDAPPSHASKAPVKGTDLLVLQQRHEISRLNEVLHNLPAEYQRQVDEQRVRNTELHHTIGRQNKQIIDLEAASRQKDDEITMLRQANYNYEKGNLILRGMLAAAESRIKVPEEWEEFTDQRQCLESK</sequence>